<protein>
    <recommendedName>
        <fullName evidence="3">HEAT repeat domain-containing protein</fullName>
    </recommendedName>
</protein>
<evidence type="ECO:0000313" key="2">
    <source>
        <dbReference type="Proteomes" id="UP001369958"/>
    </source>
</evidence>
<organism evidence="1 2">
    <name type="scientific">Pelagibacterium nitratireducens</name>
    <dbReference type="NCBI Taxonomy" id="1046114"/>
    <lineage>
        <taxon>Bacteria</taxon>
        <taxon>Pseudomonadati</taxon>
        <taxon>Pseudomonadota</taxon>
        <taxon>Alphaproteobacteria</taxon>
        <taxon>Hyphomicrobiales</taxon>
        <taxon>Devosiaceae</taxon>
        <taxon>Pelagibacterium</taxon>
    </lineage>
</organism>
<gene>
    <name evidence="1" type="ORF">V6617_02835</name>
</gene>
<sequence length="142" mass="15128">MPSEASQAPRSGKRGFDLPEYQSSSLGALKALETLAPLEPESLAQRLDTILDAGSVIAKDATMGILPGLARTGHYEKTTPIMLDRIGTDPVNQWPAYAEIAADIVAGPERARLIAILEWRLAGVSQPAKQKRIAKVIGSLLG</sequence>
<keyword evidence="2" id="KW-1185">Reference proteome</keyword>
<accession>A0ABZ2I252</accession>
<evidence type="ECO:0000313" key="1">
    <source>
        <dbReference type="EMBL" id="WWT33419.1"/>
    </source>
</evidence>
<evidence type="ECO:0008006" key="3">
    <source>
        <dbReference type="Google" id="ProtNLM"/>
    </source>
</evidence>
<proteinExistence type="predicted"/>
<dbReference type="RefSeq" id="WP_338608957.1">
    <property type="nucleotide sequence ID" value="NZ_CP146275.1"/>
</dbReference>
<reference evidence="1 2" key="1">
    <citation type="submission" date="2024-02" db="EMBL/GenBank/DDBJ databases">
        <title>Complete genome sequence of Pelagibacterium nitratireducens ZH15.</title>
        <authorList>
            <person name="Zhao L.H."/>
        </authorList>
    </citation>
    <scope>NUCLEOTIDE SEQUENCE [LARGE SCALE GENOMIC DNA]</scope>
    <source>
        <strain evidence="1 2">ZH15</strain>
    </source>
</reference>
<dbReference type="Proteomes" id="UP001369958">
    <property type="component" value="Chromosome"/>
</dbReference>
<name>A0ABZ2I252_9HYPH</name>
<dbReference type="EMBL" id="CP146275">
    <property type="protein sequence ID" value="WWT33419.1"/>
    <property type="molecule type" value="Genomic_DNA"/>
</dbReference>